<sequence>MRKLVLLLMLSPLMCLAQSFEGKITYSNGYQSKSSKLTDAQLATMMGTTQNYYIKGADYKSDFNGSYIKMQLYKGKENRGYTLTSKSDSLYWEDYSKNSDVATNFEVQKGKETVMGVLCDALIVYTPTSKTTYYYNNKYGVTPALFNKHAYGNWYYVISKTKTLPLKIISENNQFTLTSTAVSITPMKLADKTFELPQNNKVAPAFW</sequence>
<feature type="chain" id="PRO_5020393420" description="GLPGLI family protein" evidence="1">
    <location>
        <begin position="18"/>
        <end position="207"/>
    </location>
</feature>
<organism evidence="2 3">
    <name type="scientific">Pedobacter duraquae</name>
    <dbReference type="NCBI Taxonomy" id="425511"/>
    <lineage>
        <taxon>Bacteria</taxon>
        <taxon>Pseudomonadati</taxon>
        <taxon>Bacteroidota</taxon>
        <taxon>Sphingobacteriia</taxon>
        <taxon>Sphingobacteriales</taxon>
        <taxon>Sphingobacteriaceae</taxon>
        <taxon>Pedobacter</taxon>
    </lineage>
</organism>
<evidence type="ECO:0000256" key="1">
    <source>
        <dbReference type="SAM" id="SignalP"/>
    </source>
</evidence>
<protein>
    <recommendedName>
        <fullName evidence="4">GLPGLI family protein</fullName>
    </recommendedName>
</protein>
<name>A0A4R6IHE5_9SPHI</name>
<evidence type="ECO:0000313" key="3">
    <source>
        <dbReference type="Proteomes" id="UP000295499"/>
    </source>
</evidence>
<evidence type="ECO:0008006" key="4">
    <source>
        <dbReference type="Google" id="ProtNLM"/>
    </source>
</evidence>
<reference evidence="2 3" key="1">
    <citation type="submission" date="2019-03" db="EMBL/GenBank/DDBJ databases">
        <title>Genomic Encyclopedia of Archaeal and Bacterial Type Strains, Phase II (KMG-II): from individual species to whole genera.</title>
        <authorList>
            <person name="Goeker M."/>
        </authorList>
    </citation>
    <scope>NUCLEOTIDE SEQUENCE [LARGE SCALE GENOMIC DNA]</scope>
    <source>
        <strain evidence="2 3">DSM 19034</strain>
    </source>
</reference>
<evidence type="ECO:0000313" key="2">
    <source>
        <dbReference type="EMBL" id="TDO21277.1"/>
    </source>
</evidence>
<dbReference type="RefSeq" id="WP_133555651.1">
    <property type="nucleotide sequence ID" value="NZ_SNWM01000003.1"/>
</dbReference>
<keyword evidence="3" id="KW-1185">Reference proteome</keyword>
<comment type="caution">
    <text evidence="2">The sequence shown here is derived from an EMBL/GenBank/DDBJ whole genome shotgun (WGS) entry which is preliminary data.</text>
</comment>
<dbReference type="AlphaFoldDB" id="A0A4R6IHE5"/>
<accession>A0A4R6IHE5</accession>
<dbReference type="EMBL" id="SNWM01000003">
    <property type="protein sequence ID" value="TDO21277.1"/>
    <property type="molecule type" value="Genomic_DNA"/>
</dbReference>
<dbReference type="OrthoDB" id="1377129at2"/>
<feature type="signal peptide" evidence="1">
    <location>
        <begin position="1"/>
        <end position="17"/>
    </location>
</feature>
<gene>
    <name evidence="2" type="ORF">CLV32_2381</name>
</gene>
<dbReference type="Proteomes" id="UP000295499">
    <property type="component" value="Unassembled WGS sequence"/>
</dbReference>
<proteinExistence type="predicted"/>
<keyword evidence="1" id="KW-0732">Signal</keyword>